<dbReference type="AlphaFoldDB" id="A0A8J5VFY7"/>
<name>A0A8J5VFY7_ZIZPA</name>
<organism evidence="1 2">
    <name type="scientific">Zizania palustris</name>
    <name type="common">Northern wild rice</name>
    <dbReference type="NCBI Taxonomy" id="103762"/>
    <lineage>
        <taxon>Eukaryota</taxon>
        <taxon>Viridiplantae</taxon>
        <taxon>Streptophyta</taxon>
        <taxon>Embryophyta</taxon>
        <taxon>Tracheophyta</taxon>
        <taxon>Spermatophyta</taxon>
        <taxon>Magnoliopsida</taxon>
        <taxon>Liliopsida</taxon>
        <taxon>Poales</taxon>
        <taxon>Poaceae</taxon>
        <taxon>BOP clade</taxon>
        <taxon>Oryzoideae</taxon>
        <taxon>Oryzeae</taxon>
        <taxon>Zizaniinae</taxon>
        <taxon>Zizania</taxon>
    </lineage>
</organism>
<reference evidence="1" key="1">
    <citation type="journal article" date="2021" name="bioRxiv">
        <title>Whole Genome Assembly and Annotation of Northern Wild Rice, Zizania palustris L., Supports a Whole Genome Duplication in the Zizania Genus.</title>
        <authorList>
            <person name="Haas M."/>
            <person name="Kono T."/>
            <person name="Macchietto M."/>
            <person name="Millas R."/>
            <person name="McGilp L."/>
            <person name="Shao M."/>
            <person name="Duquette J."/>
            <person name="Hirsch C.N."/>
            <person name="Kimball J."/>
        </authorList>
    </citation>
    <scope>NUCLEOTIDE SEQUENCE</scope>
    <source>
        <tissue evidence="1">Fresh leaf tissue</tissue>
    </source>
</reference>
<comment type="caution">
    <text evidence="1">The sequence shown here is derived from an EMBL/GenBank/DDBJ whole genome shotgun (WGS) entry which is preliminary data.</text>
</comment>
<protein>
    <submittedName>
        <fullName evidence="1">Uncharacterized protein</fullName>
    </submittedName>
</protein>
<gene>
    <name evidence="1" type="ORF">GUJ93_ZPchr0004g38517</name>
</gene>
<evidence type="ECO:0000313" key="2">
    <source>
        <dbReference type="Proteomes" id="UP000729402"/>
    </source>
</evidence>
<proteinExistence type="predicted"/>
<accession>A0A8J5VFY7</accession>
<sequence length="72" mass="8313">MKGAQGWFKKRDKGQRGWYIGRGDAAAADRQARDRRKRGWDWTGIGEFILSDMMSQLILADLVGLIKRLNFK</sequence>
<reference evidence="1" key="2">
    <citation type="submission" date="2021-02" db="EMBL/GenBank/DDBJ databases">
        <authorList>
            <person name="Kimball J.A."/>
            <person name="Haas M.W."/>
            <person name="Macchietto M."/>
            <person name="Kono T."/>
            <person name="Duquette J."/>
            <person name="Shao M."/>
        </authorList>
    </citation>
    <scope>NUCLEOTIDE SEQUENCE</scope>
    <source>
        <tissue evidence="1">Fresh leaf tissue</tissue>
    </source>
</reference>
<dbReference type="Proteomes" id="UP000729402">
    <property type="component" value="Unassembled WGS sequence"/>
</dbReference>
<dbReference type="EMBL" id="JAAALK010000285">
    <property type="protein sequence ID" value="KAG8065505.1"/>
    <property type="molecule type" value="Genomic_DNA"/>
</dbReference>
<evidence type="ECO:0000313" key="1">
    <source>
        <dbReference type="EMBL" id="KAG8065505.1"/>
    </source>
</evidence>
<keyword evidence="2" id="KW-1185">Reference proteome</keyword>